<dbReference type="InterPro" id="IPR002645">
    <property type="entry name" value="STAS_dom"/>
</dbReference>
<evidence type="ECO:0000256" key="1">
    <source>
        <dbReference type="ARBA" id="ARBA00004141"/>
    </source>
</evidence>
<dbReference type="EMBL" id="JAPTYD010000004">
    <property type="protein sequence ID" value="MCZ0961057.1"/>
    <property type="molecule type" value="Genomic_DNA"/>
</dbReference>
<keyword evidence="3 6" id="KW-1133">Transmembrane helix</keyword>
<gene>
    <name evidence="8" type="ORF">OU682_05425</name>
</gene>
<comment type="subcellular location">
    <subcellularLocation>
        <location evidence="1">Membrane</location>
        <topology evidence="1">Multi-pass membrane protein</topology>
    </subcellularLocation>
</comment>
<evidence type="ECO:0000256" key="3">
    <source>
        <dbReference type="ARBA" id="ARBA00022989"/>
    </source>
</evidence>
<accession>A0ABT4J1S2</accession>
<feature type="transmembrane region" description="Helical" evidence="6">
    <location>
        <begin position="326"/>
        <end position="344"/>
    </location>
</feature>
<evidence type="ECO:0000256" key="4">
    <source>
        <dbReference type="ARBA" id="ARBA00023136"/>
    </source>
</evidence>
<keyword evidence="4 6" id="KW-0472">Membrane</keyword>
<evidence type="ECO:0000259" key="7">
    <source>
        <dbReference type="PROSITE" id="PS50801"/>
    </source>
</evidence>
<dbReference type="PROSITE" id="PS50801">
    <property type="entry name" value="STAS"/>
    <property type="match status" value="1"/>
</dbReference>
<feature type="region of interest" description="Disordered" evidence="5">
    <location>
        <begin position="556"/>
        <end position="576"/>
    </location>
</feature>
<feature type="transmembrane region" description="Helical" evidence="6">
    <location>
        <begin position="293"/>
        <end position="311"/>
    </location>
</feature>
<feature type="domain" description="STAS" evidence="7">
    <location>
        <begin position="440"/>
        <end position="555"/>
    </location>
</feature>
<sequence length="576" mass="60183">MVSVESTSRTILASFQGYRLKWLKTDFPAGLAIAAVGLPSAIAYPAIAGLPPETGLYASIAPLLAYAVFGPSRQLIVGPDAATITVTAAVLAGITTLGDADRPAVAAMLALIVGGLYLGGRALGFAVFSTFLSRPILVGFFAGISLSIIIGQLKRVTGAPVTSDGLVAPFVDLVRKADQIHWPTLAMALAMFAILQISRLVRLPIPGPVIVVVLAIILSALLDMEGYGIATVGDIPPGIPALALPSTGGASAAQLLLGAFGIFFVSFAAGVITARSFGQRGGYPVDTAREMTGFAAANIAAGLFSAFPITASDSRTAINASVGGRSQLAAVVAAAALLMTILYLRPALSILPIPALGAILISAALSLIDISALREIWRISRIEFAFAMIALVAPITLGVLNGVLIAIGATFTYLLRKMMYPRDALLGRVPGREGFYKLHRRADARAVPGLAIVLIQGDLLFFNVTHVQGRFRAITEAAAPGTRWLVLDAGAISQIDSTAAAVLAEVRDDLASRGIAFGLAELNADVRDLLERSGFLGDIGPDMIFDDLEDALRAFEQADRREESREQEKEEGASRG</sequence>
<keyword evidence="9" id="KW-1185">Reference proteome</keyword>
<dbReference type="Pfam" id="PF01740">
    <property type="entry name" value="STAS"/>
    <property type="match status" value="1"/>
</dbReference>
<dbReference type="InterPro" id="IPR001902">
    <property type="entry name" value="SLC26A/SulP_fam"/>
</dbReference>
<organism evidence="8 9">
    <name type="scientific">Paracoccus benzoatiresistens</name>
    <dbReference type="NCBI Taxonomy" id="2997341"/>
    <lineage>
        <taxon>Bacteria</taxon>
        <taxon>Pseudomonadati</taxon>
        <taxon>Pseudomonadota</taxon>
        <taxon>Alphaproteobacteria</taxon>
        <taxon>Rhodobacterales</taxon>
        <taxon>Paracoccaceae</taxon>
        <taxon>Paracoccus</taxon>
    </lineage>
</organism>
<dbReference type="PANTHER" id="PTHR11814">
    <property type="entry name" value="SULFATE TRANSPORTER"/>
    <property type="match status" value="1"/>
</dbReference>
<dbReference type="SUPFAM" id="SSF52091">
    <property type="entry name" value="SpoIIaa-like"/>
    <property type="match status" value="1"/>
</dbReference>
<feature type="transmembrane region" description="Helical" evidence="6">
    <location>
        <begin position="180"/>
        <end position="197"/>
    </location>
</feature>
<comment type="caution">
    <text evidence="8">The sequence shown here is derived from an EMBL/GenBank/DDBJ whole genome shotgun (WGS) entry which is preliminary data.</text>
</comment>
<feature type="transmembrane region" description="Helical" evidence="6">
    <location>
        <begin position="209"/>
        <end position="230"/>
    </location>
</feature>
<feature type="transmembrane region" description="Helical" evidence="6">
    <location>
        <begin position="250"/>
        <end position="272"/>
    </location>
</feature>
<evidence type="ECO:0000313" key="9">
    <source>
        <dbReference type="Proteomes" id="UP001149822"/>
    </source>
</evidence>
<evidence type="ECO:0000256" key="5">
    <source>
        <dbReference type="SAM" id="MobiDB-lite"/>
    </source>
</evidence>
<feature type="transmembrane region" description="Helical" evidence="6">
    <location>
        <begin position="135"/>
        <end position="153"/>
    </location>
</feature>
<dbReference type="Proteomes" id="UP001149822">
    <property type="component" value="Unassembled WGS sequence"/>
</dbReference>
<feature type="transmembrane region" description="Helical" evidence="6">
    <location>
        <begin position="29"/>
        <end position="48"/>
    </location>
</feature>
<name>A0ABT4J1S2_9RHOB</name>
<feature type="transmembrane region" description="Helical" evidence="6">
    <location>
        <begin position="351"/>
        <end position="372"/>
    </location>
</feature>
<dbReference type="CDD" id="cd07042">
    <property type="entry name" value="STAS_SulP_like_sulfate_transporter"/>
    <property type="match status" value="1"/>
</dbReference>
<reference evidence="8" key="1">
    <citation type="submission" date="2022-12" db="EMBL/GenBank/DDBJ databases">
        <title>Paracoccus sp. EF6 isolated from a lake water.</title>
        <authorList>
            <person name="Liu H."/>
        </authorList>
    </citation>
    <scope>NUCLEOTIDE SEQUENCE</scope>
    <source>
        <strain evidence="8">EF6</strain>
    </source>
</reference>
<evidence type="ECO:0000256" key="6">
    <source>
        <dbReference type="SAM" id="Phobius"/>
    </source>
</evidence>
<feature type="transmembrane region" description="Helical" evidence="6">
    <location>
        <begin position="54"/>
        <end position="69"/>
    </location>
</feature>
<dbReference type="InterPro" id="IPR011547">
    <property type="entry name" value="SLC26A/SulP_dom"/>
</dbReference>
<protein>
    <submittedName>
        <fullName evidence="8">SulP family inorganic anion transporter</fullName>
    </submittedName>
</protein>
<dbReference type="Gene3D" id="3.30.750.24">
    <property type="entry name" value="STAS domain"/>
    <property type="match status" value="1"/>
</dbReference>
<feature type="transmembrane region" description="Helical" evidence="6">
    <location>
        <begin position="384"/>
        <end position="415"/>
    </location>
</feature>
<dbReference type="Pfam" id="PF00916">
    <property type="entry name" value="Sulfate_transp"/>
    <property type="match status" value="1"/>
</dbReference>
<keyword evidence="2 6" id="KW-0812">Transmembrane</keyword>
<feature type="transmembrane region" description="Helical" evidence="6">
    <location>
        <begin position="81"/>
        <end position="98"/>
    </location>
</feature>
<evidence type="ECO:0000313" key="8">
    <source>
        <dbReference type="EMBL" id="MCZ0961057.1"/>
    </source>
</evidence>
<dbReference type="RefSeq" id="WP_268941057.1">
    <property type="nucleotide sequence ID" value="NZ_JAPTYD010000004.1"/>
</dbReference>
<evidence type="ECO:0000256" key="2">
    <source>
        <dbReference type="ARBA" id="ARBA00022692"/>
    </source>
</evidence>
<proteinExistence type="predicted"/>
<feature type="transmembrane region" description="Helical" evidence="6">
    <location>
        <begin position="104"/>
        <end position="128"/>
    </location>
</feature>
<dbReference type="InterPro" id="IPR036513">
    <property type="entry name" value="STAS_dom_sf"/>
</dbReference>